<comment type="catalytic activity">
    <reaction evidence="2">
        <text>L-tyrosyl-[protein] + ATP = O-phospho-L-tyrosyl-[protein] + ADP + H(+)</text>
        <dbReference type="Rhea" id="RHEA:10596"/>
        <dbReference type="Rhea" id="RHEA-COMP:10136"/>
        <dbReference type="Rhea" id="RHEA-COMP:20101"/>
        <dbReference type="ChEBI" id="CHEBI:15378"/>
        <dbReference type="ChEBI" id="CHEBI:30616"/>
        <dbReference type="ChEBI" id="CHEBI:46858"/>
        <dbReference type="ChEBI" id="CHEBI:61978"/>
        <dbReference type="ChEBI" id="CHEBI:456216"/>
        <dbReference type="EC" id="2.7.10.1"/>
    </reaction>
</comment>
<dbReference type="Gene3D" id="3.30.200.20">
    <property type="entry name" value="Phosphorylase Kinase, domain 1"/>
    <property type="match status" value="1"/>
</dbReference>
<dbReference type="PANTHER" id="PTHR24416:SF617">
    <property type="entry name" value="RET ONCOGENE, ISOFORM A"/>
    <property type="match status" value="1"/>
</dbReference>
<organism evidence="6 7">
    <name type="scientific">Haemonchus contortus</name>
    <name type="common">Barber pole worm</name>
    <dbReference type="NCBI Taxonomy" id="6289"/>
    <lineage>
        <taxon>Eukaryota</taxon>
        <taxon>Metazoa</taxon>
        <taxon>Ecdysozoa</taxon>
        <taxon>Nematoda</taxon>
        <taxon>Chromadorea</taxon>
        <taxon>Rhabditida</taxon>
        <taxon>Rhabditina</taxon>
        <taxon>Rhabditomorpha</taxon>
        <taxon>Strongyloidea</taxon>
        <taxon>Trichostrongylidae</taxon>
        <taxon>Haemonchus</taxon>
    </lineage>
</organism>
<dbReference type="GO" id="GO:0043235">
    <property type="term" value="C:receptor complex"/>
    <property type="evidence" value="ECO:0007669"/>
    <property type="project" value="TreeGrafter"/>
</dbReference>
<dbReference type="PANTHER" id="PTHR24416">
    <property type="entry name" value="TYROSINE-PROTEIN KINASE RECEPTOR"/>
    <property type="match status" value="1"/>
</dbReference>
<evidence type="ECO:0000256" key="2">
    <source>
        <dbReference type="ARBA" id="ARBA00051243"/>
    </source>
</evidence>
<dbReference type="GO" id="GO:0005524">
    <property type="term" value="F:ATP binding"/>
    <property type="evidence" value="ECO:0007669"/>
    <property type="project" value="UniProtKB-UniRule"/>
</dbReference>
<evidence type="ECO:0000313" key="6">
    <source>
        <dbReference type="Proteomes" id="UP000025227"/>
    </source>
</evidence>
<protein>
    <submittedName>
        <fullName evidence="7">Protein kinase domain-containing protein</fullName>
    </submittedName>
</protein>
<name>A0A7I4XZ63_HAECO</name>
<accession>A0A7I4XZ63</accession>
<dbReference type="Pfam" id="PF07714">
    <property type="entry name" value="PK_Tyr_Ser-Thr"/>
    <property type="match status" value="1"/>
</dbReference>
<dbReference type="AlphaFoldDB" id="A0A7I4XZ63"/>
<evidence type="ECO:0000256" key="3">
    <source>
        <dbReference type="PROSITE-ProRule" id="PRU10141"/>
    </source>
</evidence>
<dbReference type="InterPro" id="IPR017441">
    <property type="entry name" value="Protein_kinase_ATP_BS"/>
</dbReference>
<dbReference type="GO" id="GO:0004714">
    <property type="term" value="F:transmembrane receptor protein tyrosine kinase activity"/>
    <property type="evidence" value="ECO:0007669"/>
    <property type="project" value="UniProtKB-EC"/>
</dbReference>
<dbReference type="OrthoDB" id="4062651at2759"/>
<dbReference type="SUPFAM" id="SSF56112">
    <property type="entry name" value="Protein kinase-like (PK-like)"/>
    <property type="match status" value="1"/>
</dbReference>
<dbReference type="PRINTS" id="PR00109">
    <property type="entry name" value="TYRKINASE"/>
</dbReference>
<feature type="compositionally biased region" description="Basic and acidic residues" evidence="4">
    <location>
        <begin position="334"/>
        <end position="348"/>
    </location>
</feature>
<proteinExistence type="predicted"/>
<feature type="binding site" evidence="3">
    <location>
        <position position="596"/>
    </location>
    <ligand>
        <name>ATP</name>
        <dbReference type="ChEBI" id="CHEBI:30616"/>
    </ligand>
</feature>
<dbReference type="InterPro" id="IPR001245">
    <property type="entry name" value="Ser-Thr/Tyr_kinase_cat_dom"/>
</dbReference>
<dbReference type="WBParaSite" id="HCON_00027400-00001">
    <property type="protein sequence ID" value="HCON_00027400-00001"/>
    <property type="gene ID" value="HCON_00027400"/>
</dbReference>
<keyword evidence="6" id="KW-1185">Reference proteome</keyword>
<feature type="domain" description="Protein kinase" evidence="5">
    <location>
        <begin position="564"/>
        <end position="834"/>
    </location>
</feature>
<dbReference type="PROSITE" id="PS50011">
    <property type="entry name" value="PROTEIN_KINASE_DOM"/>
    <property type="match status" value="1"/>
</dbReference>
<feature type="region of interest" description="Disordered" evidence="4">
    <location>
        <begin position="855"/>
        <end position="874"/>
    </location>
</feature>
<evidence type="ECO:0000256" key="4">
    <source>
        <dbReference type="SAM" id="MobiDB-lite"/>
    </source>
</evidence>
<keyword evidence="3" id="KW-0067">ATP-binding</keyword>
<evidence type="ECO:0000313" key="7">
    <source>
        <dbReference type="WBParaSite" id="HCON_00027400-00001"/>
    </source>
</evidence>
<evidence type="ECO:0000259" key="5">
    <source>
        <dbReference type="PROSITE" id="PS50011"/>
    </source>
</evidence>
<dbReference type="InterPro" id="IPR011009">
    <property type="entry name" value="Kinase-like_dom_sf"/>
</dbReference>
<dbReference type="GO" id="GO:0007169">
    <property type="term" value="P:cell surface receptor protein tyrosine kinase signaling pathway"/>
    <property type="evidence" value="ECO:0007669"/>
    <property type="project" value="TreeGrafter"/>
</dbReference>
<dbReference type="Gene3D" id="1.10.510.10">
    <property type="entry name" value="Transferase(Phosphotransferase) domain 1"/>
    <property type="match status" value="1"/>
</dbReference>
<dbReference type="InterPro" id="IPR050122">
    <property type="entry name" value="RTK"/>
</dbReference>
<feature type="region of interest" description="Disordered" evidence="4">
    <location>
        <begin position="326"/>
        <end position="348"/>
    </location>
</feature>
<sequence>MPEGNEKKHSSSYAHGMESKGNYEFTVKKGDIVAIPTLAIPYYAKYDNATESSSIYSEPPEDVREHPSSTTQSKTEQIIRSLLTLGYDFDGRPLTDDIIFKEPDQAASFTPMVVCAKPVEIECECLWDFFGGDTCLDINCWAGTELNVVAEEYQIRKLPKGEYLRIPLRWSLARIVGERPQSGLGLIPSCWLVPKKFVQENPGLFSYPLWYLGICDVETAYFHLLSDRSALRSGVFVIFSPVCLNPDPTDYRPFLLMFLCEDSDKDREIKDKIISRSQQDPELVCGSQYYSYELDQCRRVTPNKEKTPKEKKTKIRKNLSRREIRTAISPAAKKASESRSREEDKEKDVDRLAELVASPYLPKILTITRSLMGHYELFGNRYSTLYDLVYHLSITDSELPTRLVYGTLSKPPPQPFCSVPPPCEQPRRDPRACLMQCEQWAARQFDQAVLPTLLAAPFQHVSKTMVDPSKQSHERILRTAGIGGRAKRGVSSTGVTIFNEMTAAMEKYERPKQRKDKKDEDKASKKKSDPSKDKVREPYTNVPKDEFCIVADKSIEINQNDLVVDRFRTLGKGAFGAVYAGEYKAPNGSMVPVAVKSLRLVTTDKDQRLPWISEIEMSHQLNHPNVVRFFGFCMEPADSNILMVFEMMDKGALDSFCRKINYQMSINETVDWLCQIARGMAHLHAQVPSIVHGDLAARNVLVRSHPVDVTRYTLKLTDFGISKRTRSETFATYDDPNKIPFKWLPPEVLKGREMTPKADVWSYGVLIHELYGIGEPYGMMGPEKVIHALNDGHRFERQPKMPHFIYDVCLQCWRRLPLDRPHFREIELNLLPHYIENEASHMEIVSERYRKQQETLRQQISDSNMTEADFLDRH</sequence>
<dbReference type="PROSITE" id="PS00107">
    <property type="entry name" value="PROTEIN_KINASE_ATP"/>
    <property type="match status" value="1"/>
</dbReference>
<dbReference type="PROSITE" id="PS00109">
    <property type="entry name" value="PROTEIN_KINASE_TYR"/>
    <property type="match status" value="1"/>
</dbReference>
<dbReference type="InterPro" id="IPR008266">
    <property type="entry name" value="Tyr_kinase_AS"/>
</dbReference>
<comment type="subcellular location">
    <subcellularLocation>
        <location evidence="1">Membrane</location>
        <topology evidence="1">Single-pass membrane protein</topology>
    </subcellularLocation>
</comment>
<feature type="region of interest" description="Disordered" evidence="4">
    <location>
        <begin position="53"/>
        <end position="75"/>
    </location>
</feature>
<dbReference type="Proteomes" id="UP000025227">
    <property type="component" value="Unplaced"/>
</dbReference>
<feature type="compositionally biased region" description="Basic and acidic residues" evidence="4">
    <location>
        <begin position="506"/>
        <end position="538"/>
    </location>
</feature>
<keyword evidence="3" id="KW-0547">Nucleotide-binding</keyword>
<reference evidence="7" key="1">
    <citation type="submission" date="2020-12" db="UniProtKB">
        <authorList>
            <consortium name="WormBaseParasite"/>
        </authorList>
    </citation>
    <scope>IDENTIFICATION</scope>
    <source>
        <strain evidence="7">MHco3</strain>
    </source>
</reference>
<dbReference type="GO" id="GO:0005886">
    <property type="term" value="C:plasma membrane"/>
    <property type="evidence" value="ECO:0007669"/>
    <property type="project" value="TreeGrafter"/>
</dbReference>
<feature type="region of interest" description="Disordered" evidence="4">
    <location>
        <begin position="504"/>
        <end position="538"/>
    </location>
</feature>
<dbReference type="OMA" id="MKSEQWA"/>
<feature type="compositionally biased region" description="Polar residues" evidence="4">
    <location>
        <begin position="855"/>
        <end position="866"/>
    </location>
</feature>
<dbReference type="CDD" id="cd00192">
    <property type="entry name" value="PTKc"/>
    <property type="match status" value="1"/>
</dbReference>
<evidence type="ECO:0000256" key="1">
    <source>
        <dbReference type="ARBA" id="ARBA00004167"/>
    </source>
</evidence>
<dbReference type="InterPro" id="IPR000719">
    <property type="entry name" value="Prot_kinase_dom"/>
</dbReference>